<evidence type="ECO:0000313" key="3">
    <source>
        <dbReference type="Proteomes" id="UP000035947"/>
    </source>
</evidence>
<sequence>MSTETPNRIAELRKQKRMTQQQLAEAVGAHWITISKLERGKIALTYEWAARIGKALGVGEFDIYKNKITRRNIFVSGYVQNGGIGYFYSTAEGKRYEHPLDIEIDLFTRAETSWFVIEDDAGFPFFQTGDVVQVTWQDNDAADDFISRMCLVGAKDRSGLILGFLSRGKNIGTYDVNVVGGSVVKDIIIEELGFISMALFNAAVFDEGGPVAPEWVPDS</sequence>
<dbReference type="EMBL" id="JXOD01000037">
    <property type="protein sequence ID" value="KMO20635.1"/>
    <property type="molecule type" value="Genomic_DNA"/>
</dbReference>
<dbReference type="RefSeq" id="WP_082172983.1">
    <property type="nucleotide sequence ID" value="NZ_JXOD01000037.1"/>
</dbReference>
<dbReference type="PROSITE" id="PS50943">
    <property type="entry name" value="HTH_CROC1"/>
    <property type="match status" value="1"/>
</dbReference>
<feature type="domain" description="HTH cro/C1-type" evidence="1">
    <location>
        <begin position="9"/>
        <end position="64"/>
    </location>
</feature>
<accession>A0ABR5H804</accession>
<organism evidence="2 3">
    <name type="scientific">Methylobacterium platani JCM 14648</name>
    <dbReference type="NCBI Taxonomy" id="1295136"/>
    <lineage>
        <taxon>Bacteria</taxon>
        <taxon>Pseudomonadati</taxon>
        <taxon>Pseudomonadota</taxon>
        <taxon>Alphaproteobacteria</taxon>
        <taxon>Hyphomicrobiales</taxon>
        <taxon>Methylobacteriaceae</taxon>
        <taxon>Methylobacterium</taxon>
    </lineage>
</organism>
<dbReference type="SMART" id="SM00530">
    <property type="entry name" value="HTH_XRE"/>
    <property type="match status" value="1"/>
</dbReference>
<dbReference type="Gene3D" id="1.10.260.40">
    <property type="entry name" value="lambda repressor-like DNA-binding domains"/>
    <property type="match status" value="1"/>
</dbReference>
<gene>
    <name evidence="2" type="ORF">SQ03_05235</name>
</gene>
<proteinExistence type="predicted"/>
<dbReference type="SUPFAM" id="SSF47413">
    <property type="entry name" value="lambda repressor-like DNA-binding domains"/>
    <property type="match status" value="1"/>
</dbReference>
<keyword evidence="3" id="KW-1185">Reference proteome</keyword>
<name>A0ABR5H804_9HYPH</name>
<dbReference type="InterPro" id="IPR001387">
    <property type="entry name" value="Cro/C1-type_HTH"/>
</dbReference>
<dbReference type="Proteomes" id="UP000035947">
    <property type="component" value="Unassembled WGS sequence"/>
</dbReference>
<dbReference type="InterPro" id="IPR010982">
    <property type="entry name" value="Lambda_DNA-bd_dom_sf"/>
</dbReference>
<comment type="caution">
    <text evidence="2">The sequence shown here is derived from an EMBL/GenBank/DDBJ whole genome shotgun (WGS) entry which is preliminary data.</text>
</comment>
<evidence type="ECO:0000259" key="1">
    <source>
        <dbReference type="PROSITE" id="PS50943"/>
    </source>
</evidence>
<evidence type="ECO:0000313" key="2">
    <source>
        <dbReference type="EMBL" id="KMO20635.1"/>
    </source>
</evidence>
<reference evidence="2 3" key="1">
    <citation type="submission" date="2015-01" db="EMBL/GenBank/DDBJ databases">
        <title>Genome sequencing of Methylobacterium platani JCM14648 type strain.</title>
        <authorList>
            <person name="Chaudhry V."/>
            <person name="Patil P.B."/>
        </authorList>
    </citation>
    <scope>NUCLEOTIDE SEQUENCE [LARGE SCALE GENOMIC DNA]</scope>
    <source>
        <strain evidence="2 3">JCM 14648</strain>
    </source>
</reference>
<protein>
    <recommendedName>
        <fullName evidence="1">HTH cro/C1-type domain-containing protein</fullName>
    </recommendedName>
</protein>
<dbReference type="CDD" id="cd00093">
    <property type="entry name" value="HTH_XRE"/>
    <property type="match status" value="1"/>
</dbReference>
<dbReference type="Pfam" id="PF01381">
    <property type="entry name" value="HTH_3"/>
    <property type="match status" value="1"/>
</dbReference>